<dbReference type="STRING" id="82801.SAMN04488506_1503"/>
<proteinExistence type="predicted"/>
<name>A0A1I5XNB8_9LACT</name>
<feature type="coiled-coil region" evidence="1">
    <location>
        <begin position="16"/>
        <end position="118"/>
    </location>
</feature>
<keyword evidence="3" id="KW-1185">Reference proteome</keyword>
<keyword evidence="1" id="KW-0175">Coiled coil</keyword>
<evidence type="ECO:0000313" key="3">
    <source>
        <dbReference type="Proteomes" id="UP000199136"/>
    </source>
</evidence>
<sequence>MLEEYEVLQAKMKSLVHKEKTALQRLDENEKRYEAAQAWFEKEKADVEKLQQESLSTFLKRLVGNYNQQLDKEQQEQLTAKRELDLSLALFLEAREQLDSIQTAIQETTARIRQIKEQLYQQNTDFREKSQTEEFKRAELKQELVEIDEALAAGEKVLAGIDFALDDLDSADSYSTWDMFTNNSLILDMMKYDKIDKAEAKMNQLEQHLESYTKELKDLSLDRLLSYEKFSGMSKTFDIFFDNLFSDWDTKSKIGRNIEMLEQLGFNVEELQTKLETRKQSIHQQIKESETLY</sequence>
<accession>A0A1I5XNB8</accession>
<dbReference type="EMBL" id="FOXW01000005">
    <property type="protein sequence ID" value="SFQ33316.1"/>
    <property type="molecule type" value="Genomic_DNA"/>
</dbReference>
<reference evidence="2 3" key="1">
    <citation type="submission" date="2016-10" db="EMBL/GenBank/DDBJ databases">
        <authorList>
            <person name="de Groot N.N."/>
        </authorList>
    </citation>
    <scope>NUCLEOTIDE SEQUENCE [LARGE SCALE GENOMIC DNA]</scope>
    <source>
        <strain evidence="2 3">DSM 20581</strain>
    </source>
</reference>
<evidence type="ECO:0000313" key="2">
    <source>
        <dbReference type="EMBL" id="SFQ33316.1"/>
    </source>
</evidence>
<dbReference type="OrthoDB" id="3540923at2"/>
<evidence type="ECO:0000256" key="1">
    <source>
        <dbReference type="SAM" id="Coils"/>
    </source>
</evidence>
<dbReference type="RefSeq" id="WP_092480541.1">
    <property type="nucleotide sequence ID" value="NZ_FOXW01000005.1"/>
</dbReference>
<gene>
    <name evidence="2" type="ORF">SAMN04488506_1503</name>
</gene>
<organism evidence="2 3">
    <name type="scientific">Desemzia incerta</name>
    <dbReference type="NCBI Taxonomy" id="82801"/>
    <lineage>
        <taxon>Bacteria</taxon>
        <taxon>Bacillati</taxon>
        <taxon>Bacillota</taxon>
        <taxon>Bacilli</taxon>
        <taxon>Lactobacillales</taxon>
        <taxon>Carnobacteriaceae</taxon>
        <taxon>Desemzia</taxon>
    </lineage>
</organism>
<protein>
    <submittedName>
        <fullName evidence="2">Uncharacterized protein</fullName>
    </submittedName>
</protein>
<dbReference type="AlphaFoldDB" id="A0A1I5XNB8"/>
<feature type="coiled-coil region" evidence="1">
    <location>
        <begin position="195"/>
        <end position="222"/>
    </location>
</feature>
<dbReference type="Proteomes" id="UP000199136">
    <property type="component" value="Unassembled WGS sequence"/>
</dbReference>